<feature type="transmembrane region" description="Helical" evidence="2">
    <location>
        <begin position="195"/>
        <end position="224"/>
    </location>
</feature>
<evidence type="ECO:0000313" key="3">
    <source>
        <dbReference type="EMBL" id="KAL0960986.1"/>
    </source>
</evidence>
<dbReference type="InterPro" id="IPR018786">
    <property type="entry name" value="Mit_KHE1"/>
</dbReference>
<dbReference type="Pfam" id="PF10173">
    <property type="entry name" value="Mit_KHE1"/>
    <property type="match status" value="1"/>
</dbReference>
<organism evidence="3 4">
    <name type="scientific">Hohenbuehelia grisea</name>
    <dbReference type="NCBI Taxonomy" id="104357"/>
    <lineage>
        <taxon>Eukaryota</taxon>
        <taxon>Fungi</taxon>
        <taxon>Dikarya</taxon>
        <taxon>Basidiomycota</taxon>
        <taxon>Agaricomycotina</taxon>
        <taxon>Agaricomycetes</taxon>
        <taxon>Agaricomycetidae</taxon>
        <taxon>Agaricales</taxon>
        <taxon>Pleurotineae</taxon>
        <taxon>Pleurotaceae</taxon>
        <taxon>Hohenbuehelia</taxon>
    </lineage>
</organism>
<accession>A0ABR3K105</accession>
<dbReference type="PANTHER" id="PTHR28062">
    <property type="entry name" value="K+-H+ EXCHANGE-LIKE PROTEIN"/>
    <property type="match status" value="1"/>
</dbReference>
<evidence type="ECO:0008006" key="5">
    <source>
        <dbReference type="Google" id="ProtNLM"/>
    </source>
</evidence>
<comment type="caution">
    <text evidence="3">The sequence shown here is derived from an EMBL/GenBank/DDBJ whole genome shotgun (WGS) entry which is preliminary data.</text>
</comment>
<keyword evidence="4" id="KW-1185">Reference proteome</keyword>
<evidence type="ECO:0000313" key="4">
    <source>
        <dbReference type="Proteomes" id="UP001556367"/>
    </source>
</evidence>
<dbReference type="PANTHER" id="PTHR28062:SF1">
    <property type="entry name" value="TRANSMEMBRANE PROTEIN"/>
    <property type="match status" value="1"/>
</dbReference>
<sequence>MAAVSATKAMRPMRIIAMPLTRPSALTAAGSSRVGPPHAPLSSEALLPSLTLYHFDIKARSRRNLKSPDPSTSTTQTTSWLPEEGVVKWATNKAAQAWTGFGKAKEGSWKLRVYTAGERLVDRLEFEELALKAIDPSLGPSITHPDFSGKDSTKAKTADVVIPLYYPPSIHSGSAARDHLRAMVVHRTPKHRKGFYMWMFLSPLTAPFMIIPVIPNLPFFFCVWRSWSHYRAYRASQYLTSLLDSGIITPQSSPELDKIYEAHAPRPAEQPSRSSSDSATSLKAEPSTPGSDSRLLLTREAVPAILEAFELKPSAGTDLYRAVEQASIRVKDGRA</sequence>
<protein>
    <recommendedName>
        <fullName evidence="5">Mitochondrial K+-H+ exchange-related-domain-containing protein</fullName>
    </recommendedName>
</protein>
<keyword evidence="2" id="KW-0472">Membrane</keyword>
<evidence type="ECO:0000256" key="1">
    <source>
        <dbReference type="SAM" id="MobiDB-lite"/>
    </source>
</evidence>
<keyword evidence="2" id="KW-0812">Transmembrane</keyword>
<reference evidence="4" key="1">
    <citation type="submission" date="2024-06" db="EMBL/GenBank/DDBJ databases">
        <title>Multi-omics analyses provide insights into the biosynthesis of the anticancer antibiotic pleurotin in Hohenbuehelia grisea.</title>
        <authorList>
            <person name="Weaver J.A."/>
            <person name="Alberti F."/>
        </authorList>
    </citation>
    <scope>NUCLEOTIDE SEQUENCE [LARGE SCALE GENOMIC DNA]</scope>
    <source>
        <strain evidence="4">T-177</strain>
    </source>
</reference>
<proteinExistence type="predicted"/>
<dbReference type="Proteomes" id="UP001556367">
    <property type="component" value="Unassembled WGS sequence"/>
</dbReference>
<feature type="compositionally biased region" description="Polar residues" evidence="1">
    <location>
        <begin position="271"/>
        <end position="281"/>
    </location>
</feature>
<dbReference type="EMBL" id="JASNQZ010000001">
    <property type="protein sequence ID" value="KAL0960986.1"/>
    <property type="molecule type" value="Genomic_DNA"/>
</dbReference>
<gene>
    <name evidence="3" type="ORF">HGRIS_005983</name>
</gene>
<evidence type="ECO:0000256" key="2">
    <source>
        <dbReference type="SAM" id="Phobius"/>
    </source>
</evidence>
<name>A0ABR3K105_9AGAR</name>
<feature type="region of interest" description="Disordered" evidence="1">
    <location>
        <begin position="264"/>
        <end position="296"/>
    </location>
</feature>
<keyword evidence="2" id="KW-1133">Transmembrane helix</keyword>